<gene>
    <name evidence="3" type="ORF">CSC65_00910</name>
</gene>
<keyword evidence="1" id="KW-0521">NADP</keyword>
<accession>A0ABQ6ZBQ6</accession>
<dbReference type="RefSeq" id="WP_162408085.1">
    <property type="nucleotide sequence ID" value="NZ_PDWN01000001.1"/>
</dbReference>
<dbReference type="InterPro" id="IPR002347">
    <property type="entry name" value="SDR_fam"/>
</dbReference>
<dbReference type="Pfam" id="PF00106">
    <property type="entry name" value="adh_short"/>
    <property type="match status" value="1"/>
</dbReference>
<dbReference type="SUPFAM" id="SSF51735">
    <property type="entry name" value="NAD(P)-binding Rossmann-fold domains"/>
    <property type="match status" value="1"/>
</dbReference>
<proteinExistence type="predicted"/>
<dbReference type="Proteomes" id="UP000788419">
    <property type="component" value="Unassembled WGS sequence"/>
</dbReference>
<dbReference type="Gene3D" id="3.40.50.720">
    <property type="entry name" value="NAD(P)-binding Rossmann-like Domain"/>
    <property type="match status" value="1"/>
</dbReference>
<evidence type="ECO:0000313" key="4">
    <source>
        <dbReference type="Proteomes" id="UP000788419"/>
    </source>
</evidence>
<reference evidence="3 4" key="1">
    <citation type="submission" date="2017-10" db="EMBL/GenBank/DDBJ databases">
        <title>Whole genome sequencing of members of genus Pseudoxanthomonas.</title>
        <authorList>
            <person name="Kumar S."/>
            <person name="Bansal K."/>
            <person name="Kaur A."/>
            <person name="Patil P."/>
            <person name="Sharma S."/>
            <person name="Patil P.B."/>
        </authorList>
    </citation>
    <scope>NUCLEOTIDE SEQUENCE [LARGE SCALE GENOMIC DNA]</scope>
    <source>
        <strain evidence="3 4">DSM 17801</strain>
    </source>
</reference>
<dbReference type="InterPro" id="IPR036291">
    <property type="entry name" value="NAD(P)-bd_dom_sf"/>
</dbReference>
<name>A0ABQ6ZBQ6_9GAMM</name>
<dbReference type="InterPro" id="IPR051468">
    <property type="entry name" value="Fungal_SecMetab_SDRs"/>
</dbReference>
<dbReference type="PANTHER" id="PTHR43544">
    <property type="entry name" value="SHORT-CHAIN DEHYDROGENASE/REDUCTASE"/>
    <property type="match status" value="1"/>
</dbReference>
<keyword evidence="2" id="KW-0560">Oxidoreductase</keyword>
<evidence type="ECO:0000256" key="1">
    <source>
        <dbReference type="ARBA" id="ARBA00022857"/>
    </source>
</evidence>
<keyword evidence="4" id="KW-1185">Reference proteome</keyword>
<evidence type="ECO:0000313" key="3">
    <source>
        <dbReference type="EMBL" id="KAF1697461.1"/>
    </source>
</evidence>
<sequence>MPDRTESDRHCLVTGANRGLGLEFVRQLLVRGERVVAACRQPGRATALNMLAGEHPGRLHVLPLDVTTARSRDELVRELPLVLDGARIGLLVNNAGVLHGGERFGQVAEADLETSLRTNATGPFLLTQAVAALLADGADRPGAVVANLSSEIGSLARRHEFRTPSYAIGKAAQNMGSVLLARALAPRGIRVVALHPGWVRTDMGGAQATLSAAEAVTALLQVIEGLGADDSGVFLDRQGQALPW</sequence>
<dbReference type="EMBL" id="PDWN01000001">
    <property type="protein sequence ID" value="KAF1697461.1"/>
    <property type="molecule type" value="Genomic_DNA"/>
</dbReference>
<dbReference type="CDD" id="cd05325">
    <property type="entry name" value="carb_red_sniffer_like_SDR_c"/>
    <property type="match status" value="1"/>
</dbReference>
<comment type="caution">
    <text evidence="3">The sequence shown here is derived from an EMBL/GenBank/DDBJ whole genome shotgun (WGS) entry which is preliminary data.</text>
</comment>
<dbReference type="PRINTS" id="PR00081">
    <property type="entry name" value="GDHRDH"/>
</dbReference>
<evidence type="ECO:0000256" key="2">
    <source>
        <dbReference type="ARBA" id="ARBA00023002"/>
    </source>
</evidence>
<dbReference type="PANTHER" id="PTHR43544:SF7">
    <property type="entry name" value="NADB-LER2"/>
    <property type="match status" value="1"/>
</dbReference>
<protein>
    <submittedName>
        <fullName evidence="3">Short-chain dehydrogenase</fullName>
    </submittedName>
</protein>
<organism evidence="3 4">
    <name type="scientific">Pseudoxanthomonas daejeonensis</name>
    <dbReference type="NCBI Taxonomy" id="266062"/>
    <lineage>
        <taxon>Bacteria</taxon>
        <taxon>Pseudomonadati</taxon>
        <taxon>Pseudomonadota</taxon>
        <taxon>Gammaproteobacteria</taxon>
        <taxon>Lysobacterales</taxon>
        <taxon>Lysobacteraceae</taxon>
        <taxon>Pseudoxanthomonas</taxon>
    </lineage>
</organism>